<dbReference type="FunFam" id="2.60.40.10:FF:000311">
    <property type="entry name" value="Down syndrome cell adhesion molecule, isoform D"/>
    <property type="match status" value="1"/>
</dbReference>
<dbReference type="InterPro" id="IPR013783">
    <property type="entry name" value="Ig-like_fold"/>
</dbReference>
<evidence type="ECO:0000256" key="2">
    <source>
        <dbReference type="ARBA" id="ARBA00022692"/>
    </source>
</evidence>
<feature type="domain" description="Ig-like" evidence="12">
    <location>
        <begin position="2120"/>
        <end position="2212"/>
    </location>
</feature>
<feature type="domain" description="Ig-like" evidence="12">
    <location>
        <begin position="78"/>
        <end position="169"/>
    </location>
</feature>
<evidence type="ECO:0000256" key="7">
    <source>
        <dbReference type="ARBA" id="ARBA00023136"/>
    </source>
</evidence>
<feature type="domain" description="Fibronectin type-III" evidence="13">
    <location>
        <begin position="2715"/>
        <end position="2811"/>
    </location>
</feature>
<dbReference type="GO" id="GO:0007411">
    <property type="term" value="P:axon guidance"/>
    <property type="evidence" value="ECO:0007669"/>
    <property type="project" value="TreeGrafter"/>
</dbReference>
<dbReference type="FunFam" id="2.60.40.10:FF:000498">
    <property type="entry name" value="Down syndrome cell adhesion molecule, isoform J"/>
    <property type="match status" value="1"/>
</dbReference>
<dbReference type="SMART" id="SM00060">
    <property type="entry name" value="FN3"/>
    <property type="match status" value="6"/>
</dbReference>
<feature type="domain" description="Ig-like" evidence="12">
    <location>
        <begin position="724"/>
        <end position="815"/>
    </location>
</feature>
<comment type="subcellular location">
    <subcellularLocation>
        <location evidence="1">Membrane</location>
        <topology evidence="1">Single-pass membrane protein</topology>
    </subcellularLocation>
</comment>
<dbReference type="InterPro" id="IPR021012">
    <property type="entry name" value="Dscam1_C"/>
</dbReference>
<dbReference type="PANTHER" id="PTHR10075">
    <property type="entry name" value="BASIGIN RELATED"/>
    <property type="match status" value="1"/>
</dbReference>
<feature type="domain" description="Fibronectin type-III" evidence="13">
    <location>
        <begin position="3106"/>
        <end position="3201"/>
    </location>
</feature>
<evidence type="ECO:0000259" key="12">
    <source>
        <dbReference type="PROSITE" id="PS50835"/>
    </source>
</evidence>
<feature type="domain" description="Fibronectin type-III" evidence="13">
    <location>
        <begin position="3009"/>
        <end position="3102"/>
    </location>
</feature>
<evidence type="ECO:0000256" key="8">
    <source>
        <dbReference type="ARBA" id="ARBA00023157"/>
    </source>
</evidence>
<keyword evidence="6 11" id="KW-1133">Transmembrane helix</keyword>
<dbReference type="FunFam" id="2.60.40.10:FF:000333">
    <property type="entry name" value="Down syndrome cell adhesion molecule"/>
    <property type="match status" value="1"/>
</dbReference>
<evidence type="ECO:0000313" key="15">
    <source>
        <dbReference type="Proteomes" id="UP001168821"/>
    </source>
</evidence>
<feature type="domain" description="Ig-like" evidence="12">
    <location>
        <begin position="1652"/>
        <end position="1738"/>
    </location>
</feature>
<feature type="compositionally biased region" description="Low complexity" evidence="10">
    <location>
        <begin position="3455"/>
        <end position="3476"/>
    </location>
</feature>
<feature type="domain" description="Ig-like" evidence="12">
    <location>
        <begin position="1"/>
        <end position="73"/>
    </location>
</feature>
<dbReference type="InterPro" id="IPR013098">
    <property type="entry name" value="Ig_I-set"/>
</dbReference>
<feature type="domain" description="Ig-like" evidence="12">
    <location>
        <begin position="916"/>
        <end position="1007"/>
    </location>
</feature>
<dbReference type="Pfam" id="PF07679">
    <property type="entry name" value="I-set"/>
    <property type="match status" value="10"/>
</dbReference>
<dbReference type="Pfam" id="PF00041">
    <property type="entry name" value="fn3"/>
    <property type="match status" value="5"/>
</dbReference>
<evidence type="ECO:0000256" key="1">
    <source>
        <dbReference type="ARBA" id="ARBA00004167"/>
    </source>
</evidence>
<feature type="domain" description="Fibronectin type-III" evidence="13">
    <location>
        <begin position="2510"/>
        <end position="2605"/>
    </location>
</feature>
<dbReference type="SUPFAM" id="SSF48726">
    <property type="entry name" value="Immunoglobulin"/>
    <property type="match status" value="27"/>
</dbReference>
<organism evidence="14 15">
    <name type="scientific">Zophobas morio</name>
    <dbReference type="NCBI Taxonomy" id="2755281"/>
    <lineage>
        <taxon>Eukaryota</taxon>
        <taxon>Metazoa</taxon>
        <taxon>Ecdysozoa</taxon>
        <taxon>Arthropoda</taxon>
        <taxon>Hexapoda</taxon>
        <taxon>Insecta</taxon>
        <taxon>Pterygota</taxon>
        <taxon>Neoptera</taxon>
        <taxon>Endopterygota</taxon>
        <taxon>Coleoptera</taxon>
        <taxon>Polyphaga</taxon>
        <taxon>Cucujiformia</taxon>
        <taxon>Tenebrionidae</taxon>
        <taxon>Zophobas</taxon>
    </lineage>
</organism>
<feature type="domain" description="Ig-like" evidence="12">
    <location>
        <begin position="1925"/>
        <end position="2013"/>
    </location>
</feature>
<evidence type="ECO:0000256" key="9">
    <source>
        <dbReference type="ARBA" id="ARBA00023319"/>
    </source>
</evidence>
<dbReference type="Proteomes" id="UP001168821">
    <property type="component" value="Unassembled WGS sequence"/>
</dbReference>
<keyword evidence="15" id="KW-1185">Reference proteome</keyword>
<feature type="domain" description="Ig-like" evidence="12">
    <location>
        <begin position="1111"/>
        <end position="1187"/>
    </location>
</feature>
<feature type="region of interest" description="Disordered" evidence="10">
    <location>
        <begin position="3373"/>
        <end position="3529"/>
    </location>
</feature>
<feature type="domain" description="Ig-like" evidence="12">
    <location>
        <begin position="2215"/>
        <end position="2306"/>
    </location>
</feature>
<evidence type="ECO:0000256" key="6">
    <source>
        <dbReference type="ARBA" id="ARBA00022989"/>
    </source>
</evidence>
<protein>
    <recommendedName>
        <fullName evidence="16">Hemicentin-1</fullName>
    </recommendedName>
</protein>
<dbReference type="SUPFAM" id="SSF49265">
    <property type="entry name" value="Fibronectin type III"/>
    <property type="match status" value="3"/>
</dbReference>
<dbReference type="FunFam" id="2.60.40.10:FF:000410">
    <property type="entry name" value="Down syndrome cell adhesion molecule, isoform H"/>
    <property type="match status" value="1"/>
</dbReference>
<feature type="domain" description="Ig-like" evidence="12">
    <location>
        <begin position="1192"/>
        <end position="1282"/>
    </location>
</feature>
<dbReference type="GO" id="GO:0098632">
    <property type="term" value="F:cell-cell adhesion mediator activity"/>
    <property type="evidence" value="ECO:0007669"/>
    <property type="project" value="TreeGrafter"/>
</dbReference>
<feature type="domain" description="Ig-like" evidence="12">
    <location>
        <begin position="1012"/>
        <end position="1103"/>
    </location>
</feature>
<comment type="caution">
    <text evidence="14">The sequence shown here is derived from an EMBL/GenBank/DDBJ whole genome shotgun (WGS) entry which is preliminary data.</text>
</comment>
<dbReference type="Pfam" id="PF13927">
    <property type="entry name" value="Ig_3"/>
    <property type="match status" value="16"/>
</dbReference>
<evidence type="ECO:0000259" key="13">
    <source>
        <dbReference type="PROSITE" id="PS50853"/>
    </source>
</evidence>
<keyword evidence="9" id="KW-0393">Immunoglobulin domain</keyword>
<feature type="domain" description="Ig-like" evidence="12">
    <location>
        <begin position="270"/>
        <end position="363"/>
    </location>
</feature>
<feature type="domain" description="Ig-like" evidence="12">
    <location>
        <begin position="1382"/>
        <end position="1472"/>
    </location>
</feature>
<dbReference type="FunFam" id="2.60.40.10:FF:000017">
    <property type="entry name" value="Down syndrome cell adhesion molecule b"/>
    <property type="match status" value="22"/>
</dbReference>
<dbReference type="GO" id="GO:0070593">
    <property type="term" value="P:dendrite self-avoidance"/>
    <property type="evidence" value="ECO:0007669"/>
    <property type="project" value="TreeGrafter"/>
</dbReference>
<evidence type="ECO:0000256" key="11">
    <source>
        <dbReference type="SAM" id="Phobius"/>
    </source>
</evidence>
<keyword evidence="2 11" id="KW-0812">Transmembrane</keyword>
<dbReference type="CDD" id="cd00063">
    <property type="entry name" value="FN3"/>
    <property type="match status" value="6"/>
</dbReference>
<dbReference type="GO" id="GO:0007156">
    <property type="term" value="P:homophilic cell adhesion via plasma membrane adhesion molecules"/>
    <property type="evidence" value="ECO:0007669"/>
    <property type="project" value="TreeGrafter"/>
</dbReference>
<evidence type="ECO:0000313" key="14">
    <source>
        <dbReference type="EMBL" id="KAJ3643745.1"/>
    </source>
</evidence>
<feature type="domain" description="Ig-like" evidence="12">
    <location>
        <begin position="1742"/>
        <end position="1781"/>
    </location>
</feature>
<dbReference type="GO" id="GO:0030424">
    <property type="term" value="C:axon"/>
    <property type="evidence" value="ECO:0007669"/>
    <property type="project" value="TreeGrafter"/>
</dbReference>
<proteinExistence type="predicted"/>
<sequence>MATCLVTKGDLPIKIRWTMNNRPVNELDGISTMNTNKRANQITIESVQHHHRGEYKCLAENKAGVAEFSAFLNVNVPPQIHPFDFGEEASNSGDIVMATCLITKGDLPVTMRWTLNNKPVNELDGISTTNANKRANQITIESVQDHHRGEYKCLAENKAGVAEFSAILNVNVPPQIHPFDFGAEAINSGDVVMASCLVSKGDLPITIQWTFNNKPIDHFDGITAINTNKRGSQITIESAQNHHRGEYKCLAKNKAGVAEFSTFLNVNVPPLIHPFDFGDEAINSGDVIIATCAVIKGDLPIKIYWTLNNQPIDTFDGIITMNTNKRASQLTIEAVRAHHSGEYKCIAENGFGKTEFKTYLNVNVLPQIMPFDFGDEPVNSGDMTTVQCAVIKGDFPITISWALNNQSISDISGVTISQINKRISSLSIESVEAIHTGMFTCTAVNKAGSTSYSAVLNVNVPPQIHPFDFGDEAINSGDLVIATCAVSKGDFPITIRWSLNNKPLDNVDGITVLSTNKRVSQLTIESVQAHHSGEYKCIAKNKAGVIDFSAYLNVNVSKGDLPLTIFWIFNGKTVDHGNGVVVSLVNKRLSTLSIESVQAEHAGEYSCVATNAAGEGRQSSTLRVNVAPQILPFDFGEESVNSGDVASLQCTVFKGDLPIRITWLHKNKAIRPNDGIIISKASRKVSSLTIDSVQEDHSGSYTCLAQNKAGNASYSTVLNVNVAPHILPIDFGEESVNSGDLASAQCSVYKGDLPVKITWLHNNASIGNNEGILITKAGRKVSSLTIDSVQAEHAGVYTCIAENKAGLNTHSAYLRVNVAPQILHFDFGGEPVNSGDLASLTCSVFKGDLPVKITWYHNNKNVHHVDGVLVSTAGKKISTLSIDSVQAEHAGNYTCVAENKAGTFSYTAELLVNVIPQILPFSFGEEAMNTGDSTSLTCTITKGDLPVEITWSHNNTNLTNDGNIVILKMSRKISTLSFDSVQAEHLGGYTCTARNSAGSSTHTAFLNVNVAPQILHFDFGEDTINTGDSTSLTCSINKGDLPIKIFWTHNNVTVKNDDSISVIRVNKKISTLSIESVQAEHIGEYTCFAKNRAGTTTYSTFLHVNESIHSGDVVSLTCSVNKGDLPLKIFWRFNNKSVENEFGVVVSMVNKRLSTLSIDSVQADNSGEYKCVAKNSAGSTTYSAQLNVNVPPAILPFEFGDEQIYPGDSVSVACSILKGDFPLNITWLFNGRVINDPTISINKVNKKLNTLSIDSVNAEYTGEYTCRAENLAGFATYSAYLYIHVLPHITPFEFENELNTGDNVQLNCHVSKGDTPLNITWTLNGKPIGPSSGITTLPIGTRTNLLNINSVDREHSGTYTCTASNKGGQAAHSATLFINVLPHILPFDFEGEANTGDSTQLNCYVSKGDAPLNITWSLNNKNIELDSGITTTLIGRRTNLLTINSVQPGLAGVYTCKASNRAGSVTHNAELFINVPPQIVHFDFGDEPVNSGDLVSVMCTVNKGDSPVEIKWFLNNASASTIHGVNVLRTNKRISQLSIDSVQADHSGEYTCSAKNPAGTVTYSAILHVNEDMSSLTCTVNKGDFPIEISWTLNNRSVESIHGISVMRTNKRISQLSIDSVQAEHAGEFVCYAKNSAGTTTYSAVLHVNVPPQITPFDFTENPVNSEDMSSLFCTVHKGDFPIKITWTLNGRPIDTSQGISVMRTNKRISQLSIDSVHAEHTGEYTCTAKNTAGYIFSLVLPHITPFNFDGEANRGDSVQVSCYVSKGNMPVTFSWLLNGKPADESLGIGVSSFGKKTVQSCRSGCIHSKINCKGYHPLNLSLLFLVLPKIQPFTFGDEPAFIKDSATVQCSLSSGDLPVTFSWMLNGKPVKDIEGIAIGSFGKKTSVLSIDSLSEVHAGNVTCLAANKAGISAYTTELIIKVMPRITPFYFEDNPVHSGQYVQVGCLASEGDLPITIDWMLNGKKLGHFPEISTSKMGKRSSILAIESVSYVHAGNYTCIAKNRAGSTKFVTELQFLFLPVPPQITHFDFGDEPINSGDTVSVFCIVNKGDFPINISWTLNTKPVDQIDGITTIRTSKRIVQLNIDSVHAEHSGKYVCSARNPAGLVEHSAYLHVNVAPRIIPFYFEENPLHSGQYAQINCLVAEGDLPITIEWSLNGNSFDYPEISVAIVGKRSSMLTIESVSYSSAGNYTCRGKNKAGQTEYTTQLLVNVLPHIVPFSFGDSPVHSGQTAQVTCLVSEGDLPLNITWSFHGGVVELDSGVITTKIGKKASSLLIDSVSEVQSGNYTCTAQNRAGSSHYTASLDVYVPPRWILEPTDKAFAQGSDAAVECKADGFPKPVVTWKRATGVSPGDYKDFKPNNPDIKVEDGTLTINNIQKTNEGYYLCEAVNGIGSGLSAVIQISVQAPPQFDIKLRNQTSRRGDPAVLQCEAKGEKPIGILWNINNKRLEPKGDNRYTIREEILANGVLSGLSIKRTERSDSALFTCVATNAFGSDDTSINMIVQEVPEVPYGLKVLDKSGRSVQLSWVAPYDGNSPITRYMIQYKQSKVSWEGNTQPVLVPGDQTEAGVFTLKPATTYHIRIVAENEIGSSEPSDTVTIITAEEVPGGPPTSIRVETDDQHSLVVYWKPPVREEWNGDILGYYVGYRLANSEKPYLFETVEFSREEGKEHHLKISNLKTYTQYSVVVQAFNKVGAGPLSDDIKAYTAEGVPEQPPDKATCTTLTAQTIRVSWVSPPLTAANGVIKGYKVIYGPSDTWFDENTKDTKITAASETILHGLKKYTNYSMEVLAYTSGGDGVRTTPIHCQTEQDVPEAPVSVKALVMSADAILVSWKPPVEPNGIVEYYTVYYKPAAAEGTTTEEKTSSQKITPNLRNQNLSFQAKNLDSSLKYEFWVTAATTIGEGQPSKKVTVSPNTSVPAKIASFDDTFVTTYKEDVTLPCLAVGMPQPIITWKIKGVPFTTNDKIRQQPDGSLFIRDVSRNNAGEYSCHVENDYGQDSVTHQLIVNAPPHAPQVQLTSTTTNSLTLKMKPHESDVEPIHGYTIHYKPEFGDWETVQVGPTVEKYTLEKLLCGTRYQVYVKAYNSIGTGDPSDTLNPRTRGEKPIIPSAEKFIEVSSNSITLHLSAWLDGGCPMLYFVIEHKKKTSSEWIQVSNNVKLGQNFVLLDLDPAVWYHLRVTAHNNAGFNVAEYEFATLTVTGGTIAPAREIPKEDTIQIILANLNLVVPVVAAVLVIIVAIIVICVLRGKGNYHKDDVVYNQSVNASSTLDKRRPDLRDELGYIAPPNRKLPPVPGSNYNTCDRIKRGTVLRAHYRSHSTWDPRRHLYEELRSRRGSNETVHAHRGMDDEICPYATFHLLGFREEMDPSKAMQFQTFPHPHSGTMGPSGMNTPHQIHSRSGSQSMPRQNRRYDRVGSQGNGSIYSPGPEYDDPANCAPEDEQYGSQYGGYGAPYDQYGSRGSIGRRSLGSLRLQPTNSSPEPPPPPPRNHDPSFNDSKDSNEISEAECDRDQLINSRTYGVMRGSSKDGMSHEEMRKLIERNETGQANGGLTAYDTVAV</sequence>
<dbReference type="Pfam" id="PF25059">
    <property type="entry name" value="FN3_DSCAM-DSCAML_C"/>
    <property type="match status" value="1"/>
</dbReference>
<feature type="region of interest" description="Disordered" evidence="10">
    <location>
        <begin position="3537"/>
        <end position="3556"/>
    </location>
</feature>
<dbReference type="InterPro" id="IPR003961">
    <property type="entry name" value="FN3_dom"/>
</dbReference>
<feature type="domain" description="Ig-like" evidence="12">
    <location>
        <begin position="820"/>
        <end position="911"/>
    </location>
</feature>
<feature type="domain" description="Ig-like" evidence="12">
    <location>
        <begin position="2311"/>
        <end position="2404"/>
    </location>
</feature>
<feature type="domain" description="Ig-like" evidence="12">
    <location>
        <begin position="2409"/>
        <end position="2501"/>
    </location>
</feature>
<dbReference type="FunFam" id="2.60.40.10:FF:000394">
    <property type="entry name" value="Down syndrome cell adhesion molecule, isoform J"/>
    <property type="match status" value="1"/>
</dbReference>
<gene>
    <name evidence="14" type="ORF">Zmor_026435</name>
</gene>
<dbReference type="InterPro" id="IPR036116">
    <property type="entry name" value="FN3_sf"/>
</dbReference>
<feature type="domain" description="Ig-like" evidence="12">
    <location>
        <begin position="564"/>
        <end position="623"/>
    </location>
</feature>
<dbReference type="FunFam" id="2.60.40.10:FF:000828">
    <property type="entry name" value="Protogenin"/>
    <property type="match status" value="1"/>
</dbReference>
<evidence type="ECO:0000256" key="4">
    <source>
        <dbReference type="ARBA" id="ARBA00022737"/>
    </source>
</evidence>
<feature type="compositionally biased region" description="Basic and acidic residues" evidence="10">
    <location>
        <begin position="3485"/>
        <end position="3509"/>
    </location>
</feature>
<dbReference type="CDD" id="cd00096">
    <property type="entry name" value="Ig"/>
    <property type="match status" value="1"/>
</dbReference>
<evidence type="ECO:0000256" key="3">
    <source>
        <dbReference type="ARBA" id="ARBA00022729"/>
    </source>
</evidence>
<keyword evidence="4" id="KW-0677">Repeat</keyword>
<dbReference type="PROSITE" id="PS50835">
    <property type="entry name" value="IG_LIKE"/>
    <property type="match status" value="28"/>
</dbReference>
<dbReference type="SMART" id="SM00409">
    <property type="entry name" value="IG"/>
    <property type="match status" value="27"/>
</dbReference>
<keyword evidence="3" id="KW-0732">Signal</keyword>
<dbReference type="Pfam" id="PF12355">
    <property type="entry name" value="Dscam_C"/>
    <property type="match status" value="1"/>
</dbReference>
<feature type="compositionally biased region" description="Polar residues" evidence="10">
    <location>
        <begin position="3386"/>
        <end position="3404"/>
    </location>
</feature>
<accession>A0AA38M4G5</accession>
<dbReference type="Pfam" id="PF00047">
    <property type="entry name" value="ig"/>
    <property type="match status" value="1"/>
</dbReference>
<feature type="transmembrane region" description="Helical" evidence="11">
    <location>
        <begin position="3223"/>
        <end position="3244"/>
    </location>
</feature>
<name>A0AA38M4G5_9CUCU</name>
<evidence type="ECO:0008006" key="16">
    <source>
        <dbReference type="Google" id="ProtNLM"/>
    </source>
</evidence>
<feature type="domain" description="Ig-like" evidence="12">
    <location>
        <begin position="2024"/>
        <end position="2115"/>
    </location>
</feature>
<feature type="domain" description="Ig-like" evidence="12">
    <location>
        <begin position="1287"/>
        <end position="1377"/>
    </location>
</feature>
<dbReference type="SMART" id="SM00408">
    <property type="entry name" value="IGc2"/>
    <property type="match status" value="27"/>
</dbReference>
<dbReference type="Gene3D" id="2.60.40.10">
    <property type="entry name" value="Immunoglobulins"/>
    <property type="match status" value="34"/>
</dbReference>
<feature type="domain" description="Ig-like" evidence="12">
    <location>
        <begin position="462"/>
        <end position="553"/>
    </location>
</feature>
<feature type="domain" description="Ig-like" evidence="12">
    <location>
        <begin position="1477"/>
        <end position="1568"/>
    </location>
</feature>
<dbReference type="InterPro" id="IPR056754">
    <property type="entry name" value="DSCAM/DSCAML_C"/>
</dbReference>
<feature type="domain" description="Ig-like" evidence="12">
    <location>
        <begin position="366"/>
        <end position="457"/>
    </location>
</feature>
<dbReference type="PROSITE" id="PS50853">
    <property type="entry name" value="FN3"/>
    <property type="match status" value="6"/>
</dbReference>
<dbReference type="FunFam" id="2.60.40.10:FF:000093">
    <property type="entry name" value="Down syndrome cell adhesion molecule, isoform B"/>
    <property type="match status" value="1"/>
</dbReference>
<feature type="domain" description="Ig-like" evidence="12">
    <location>
        <begin position="174"/>
        <end position="265"/>
    </location>
</feature>
<feature type="domain" description="Fibronectin type-III" evidence="13">
    <location>
        <begin position="2815"/>
        <end position="2919"/>
    </location>
</feature>
<evidence type="ECO:0000256" key="5">
    <source>
        <dbReference type="ARBA" id="ARBA00022889"/>
    </source>
</evidence>
<dbReference type="InterPro" id="IPR003599">
    <property type="entry name" value="Ig_sub"/>
</dbReference>
<feature type="domain" description="Ig-like" evidence="12">
    <location>
        <begin position="1829"/>
        <end position="1920"/>
    </location>
</feature>
<feature type="domain" description="Fibronectin type-III" evidence="13">
    <location>
        <begin position="2610"/>
        <end position="2710"/>
    </location>
</feature>
<feature type="domain" description="Ig-like" evidence="12">
    <location>
        <begin position="2914"/>
        <end position="3007"/>
    </location>
</feature>
<dbReference type="InterPro" id="IPR007110">
    <property type="entry name" value="Ig-like_dom"/>
</dbReference>
<feature type="domain" description="Ig-like" evidence="12">
    <location>
        <begin position="628"/>
        <end position="719"/>
    </location>
</feature>
<keyword evidence="7 11" id="KW-0472">Membrane</keyword>
<reference evidence="14" key="1">
    <citation type="journal article" date="2023" name="G3 (Bethesda)">
        <title>Whole genome assemblies of Zophobas morio and Tenebrio molitor.</title>
        <authorList>
            <person name="Kaur S."/>
            <person name="Stinson S.A."/>
            <person name="diCenzo G.C."/>
        </authorList>
    </citation>
    <scope>NUCLEOTIDE SEQUENCE</scope>
    <source>
        <strain evidence="14">QUZm001</strain>
    </source>
</reference>
<evidence type="ECO:0000256" key="10">
    <source>
        <dbReference type="SAM" id="MobiDB-lite"/>
    </source>
</evidence>
<dbReference type="InterPro" id="IPR003598">
    <property type="entry name" value="Ig_sub2"/>
</dbReference>
<feature type="domain" description="Ig-like" evidence="12">
    <location>
        <begin position="1570"/>
        <end position="1647"/>
    </location>
</feature>
<dbReference type="FunFam" id="2.60.40.10:FF:000426">
    <property type="entry name" value="Down syndrome cell adhesion molecule, isoform J"/>
    <property type="match status" value="1"/>
</dbReference>
<dbReference type="InterPro" id="IPR036179">
    <property type="entry name" value="Ig-like_dom_sf"/>
</dbReference>
<dbReference type="EMBL" id="JALNTZ010000008">
    <property type="protein sequence ID" value="KAJ3643745.1"/>
    <property type="molecule type" value="Genomic_DNA"/>
</dbReference>
<dbReference type="GO" id="GO:0005886">
    <property type="term" value="C:plasma membrane"/>
    <property type="evidence" value="ECO:0007669"/>
    <property type="project" value="TreeGrafter"/>
</dbReference>
<dbReference type="PANTHER" id="PTHR10075:SF53">
    <property type="entry name" value="DOWN SYNDROME CELL ADHESION MOLECULE 1, ISOFORM BQ"/>
    <property type="match status" value="1"/>
</dbReference>
<keyword evidence="5" id="KW-0130">Cell adhesion</keyword>
<dbReference type="FunFam" id="2.60.40.10:FF:000719">
    <property type="entry name" value="nephrin isoform X1"/>
    <property type="match status" value="1"/>
</dbReference>
<dbReference type="InterPro" id="IPR013151">
    <property type="entry name" value="Immunoglobulin_dom"/>
</dbReference>
<keyword evidence="8" id="KW-1015">Disulfide bond</keyword>